<gene>
    <name evidence="1" type="ORF">VKT23_014618</name>
</gene>
<dbReference type="EMBL" id="JBANRG010000045">
    <property type="protein sequence ID" value="KAK7445995.1"/>
    <property type="molecule type" value="Genomic_DNA"/>
</dbReference>
<accession>A0ABR1IZV0</accession>
<proteinExistence type="predicted"/>
<evidence type="ECO:0000313" key="2">
    <source>
        <dbReference type="Proteomes" id="UP001498398"/>
    </source>
</evidence>
<sequence>MSDQSFQSQPGDDIKPEPMFLWPLWQVVTPEREQTSVWDWVISGGKPLNPWDRIEMQQSFELLVPPEGQSEGKEWLYRTLDRAFSWGYQPPDRWDSPPSHNDYLPTGLDDLAWTVEQASWTRDGSLPQPMYSGQEVETRQLAFFDRYKTVFKALSGSQRRLQQLGQAYSILSVEDGEDSVQETRDMILARAKAENAQHVLLQEEFEEVDAVAQNFLFLTAVCLVHAC</sequence>
<protein>
    <submittedName>
        <fullName evidence="1">Uncharacterized protein</fullName>
    </submittedName>
</protein>
<evidence type="ECO:0000313" key="1">
    <source>
        <dbReference type="EMBL" id="KAK7445995.1"/>
    </source>
</evidence>
<organism evidence="1 2">
    <name type="scientific">Marasmiellus scandens</name>
    <dbReference type="NCBI Taxonomy" id="2682957"/>
    <lineage>
        <taxon>Eukaryota</taxon>
        <taxon>Fungi</taxon>
        <taxon>Dikarya</taxon>
        <taxon>Basidiomycota</taxon>
        <taxon>Agaricomycotina</taxon>
        <taxon>Agaricomycetes</taxon>
        <taxon>Agaricomycetidae</taxon>
        <taxon>Agaricales</taxon>
        <taxon>Marasmiineae</taxon>
        <taxon>Omphalotaceae</taxon>
        <taxon>Marasmiellus</taxon>
    </lineage>
</organism>
<comment type="caution">
    <text evidence="1">The sequence shown here is derived from an EMBL/GenBank/DDBJ whole genome shotgun (WGS) entry which is preliminary data.</text>
</comment>
<keyword evidence="2" id="KW-1185">Reference proteome</keyword>
<name>A0ABR1IZV0_9AGAR</name>
<dbReference type="Proteomes" id="UP001498398">
    <property type="component" value="Unassembled WGS sequence"/>
</dbReference>
<reference evidence="1 2" key="1">
    <citation type="submission" date="2024-01" db="EMBL/GenBank/DDBJ databases">
        <title>A draft genome for the cacao thread blight pathogen Marasmiellus scandens.</title>
        <authorList>
            <person name="Baruah I.K."/>
            <person name="Leung J."/>
            <person name="Bukari Y."/>
            <person name="Amoako-Attah I."/>
            <person name="Meinhardt L.W."/>
            <person name="Bailey B.A."/>
            <person name="Cohen S.P."/>
        </authorList>
    </citation>
    <scope>NUCLEOTIDE SEQUENCE [LARGE SCALE GENOMIC DNA]</scope>
    <source>
        <strain evidence="1 2">GH-19</strain>
    </source>
</reference>